<dbReference type="Proteomes" id="UP000230233">
    <property type="component" value="Chromosome X"/>
</dbReference>
<sequence length="365" mass="40946">MVTVADANQCNTLVNLFSAPIEYVGRPSTPPSEPPKKDIEHMILGALSATSAHLSINSYFWNIYEIPKDNGEFLKTRICEYDSVDDRNVFKGYYESSDRVKAAIEWSLSEGLQGVTSNVKILDINGDFEAGTFDDIPPLHVGLLRFNHNPIRCEWLRLIGSAETVELTMLTPDTAVYKLPVVANAGLLKLRNLSRTENFLTEIKNEKTEMIGFPGPLTIHKIIQTWIKERRCEGTSMTFIGDDLVDVEGDWQSQLSSIVGAQSTTWGDLTFPMGIGSPNKVCLVFKINSIQLYITEKDDAQLLSYEDKRPSVFKAAGRFLNPIPWGRTVMRACSRITTSARNFNCIQAAPREDKLKIIDFPEIDE</sequence>
<comment type="caution">
    <text evidence="1">The sequence shown here is derived from an EMBL/GenBank/DDBJ whole genome shotgun (WGS) entry which is preliminary data.</text>
</comment>
<dbReference type="OrthoDB" id="10289681at2759"/>
<gene>
    <name evidence="1" type="primary">Cnig_chr_X.g25542</name>
    <name evidence="1" type="ORF">B9Z55_025542</name>
</gene>
<proteinExistence type="predicted"/>
<name>A0A2G5SZL6_9PELO</name>
<organism evidence="1 2">
    <name type="scientific">Caenorhabditis nigoni</name>
    <dbReference type="NCBI Taxonomy" id="1611254"/>
    <lineage>
        <taxon>Eukaryota</taxon>
        <taxon>Metazoa</taxon>
        <taxon>Ecdysozoa</taxon>
        <taxon>Nematoda</taxon>
        <taxon>Chromadorea</taxon>
        <taxon>Rhabditida</taxon>
        <taxon>Rhabditina</taxon>
        <taxon>Rhabditomorpha</taxon>
        <taxon>Rhabditoidea</taxon>
        <taxon>Rhabditidae</taxon>
        <taxon>Peloderinae</taxon>
        <taxon>Caenorhabditis</taxon>
    </lineage>
</organism>
<accession>A0A2G5SZL6</accession>
<evidence type="ECO:0000313" key="2">
    <source>
        <dbReference type="Proteomes" id="UP000230233"/>
    </source>
</evidence>
<dbReference type="AlphaFoldDB" id="A0A2G5SZL6"/>
<protein>
    <submittedName>
        <fullName evidence="1">Uncharacterized protein</fullName>
    </submittedName>
</protein>
<evidence type="ECO:0000313" key="1">
    <source>
        <dbReference type="EMBL" id="PIC20291.1"/>
    </source>
</evidence>
<keyword evidence="2" id="KW-1185">Reference proteome</keyword>
<reference evidence="2" key="1">
    <citation type="submission" date="2017-10" db="EMBL/GenBank/DDBJ databases">
        <title>Rapid genome shrinkage in a self-fertile nematode reveals novel sperm competition proteins.</title>
        <authorList>
            <person name="Yin D."/>
            <person name="Schwarz E.M."/>
            <person name="Thomas C.G."/>
            <person name="Felde R.L."/>
            <person name="Korf I.F."/>
            <person name="Cutter A.D."/>
            <person name="Schartner C.M."/>
            <person name="Ralston E.J."/>
            <person name="Meyer B.J."/>
            <person name="Haag E.S."/>
        </authorList>
    </citation>
    <scope>NUCLEOTIDE SEQUENCE [LARGE SCALE GENOMIC DNA]</scope>
    <source>
        <strain evidence="2">JU1422</strain>
    </source>
</reference>
<dbReference type="EMBL" id="PDUG01000006">
    <property type="protein sequence ID" value="PIC20291.1"/>
    <property type="molecule type" value="Genomic_DNA"/>
</dbReference>